<dbReference type="FunFam" id="3.90.930.12:FF:000004">
    <property type="entry name" value="60S ribosomal protein L9"/>
    <property type="match status" value="1"/>
</dbReference>
<evidence type="ECO:0000313" key="7">
    <source>
        <dbReference type="EMBL" id="CRK86324.1"/>
    </source>
</evidence>
<protein>
    <recommendedName>
        <fullName evidence="4">Large ribosomal subunit protein uL6</fullName>
    </recommendedName>
    <alternativeName>
        <fullName evidence="5">60S ribosomal protein L9</fullName>
    </alternativeName>
</protein>
<evidence type="ECO:0000259" key="6">
    <source>
        <dbReference type="Pfam" id="PF00347"/>
    </source>
</evidence>
<dbReference type="InterPro" id="IPR000702">
    <property type="entry name" value="Ribosomal_uL6-like"/>
</dbReference>
<dbReference type="PROSITE" id="PS00700">
    <property type="entry name" value="RIBOSOMAL_L6_2"/>
    <property type="match status" value="1"/>
</dbReference>
<dbReference type="STRING" id="568069.A0A1J1HFY5"/>
<dbReference type="GO" id="GO:0019843">
    <property type="term" value="F:rRNA binding"/>
    <property type="evidence" value="ECO:0007669"/>
    <property type="project" value="InterPro"/>
</dbReference>
<dbReference type="EMBL" id="CVRI01000001">
    <property type="protein sequence ID" value="CRK86324.1"/>
    <property type="molecule type" value="Genomic_DNA"/>
</dbReference>
<dbReference type="GO" id="GO:0003735">
    <property type="term" value="F:structural constituent of ribosome"/>
    <property type="evidence" value="ECO:0007669"/>
    <property type="project" value="InterPro"/>
</dbReference>
<evidence type="ECO:0000256" key="1">
    <source>
        <dbReference type="ARBA" id="ARBA00009356"/>
    </source>
</evidence>
<dbReference type="Proteomes" id="UP000183832">
    <property type="component" value="Unassembled WGS sequence"/>
</dbReference>
<keyword evidence="3" id="KW-0687">Ribonucleoprotein</keyword>
<comment type="similarity">
    <text evidence="1">Belongs to the universal ribosomal protein uL6 family.</text>
</comment>
<organism evidence="7 8">
    <name type="scientific">Clunio marinus</name>
    <dbReference type="NCBI Taxonomy" id="568069"/>
    <lineage>
        <taxon>Eukaryota</taxon>
        <taxon>Metazoa</taxon>
        <taxon>Ecdysozoa</taxon>
        <taxon>Arthropoda</taxon>
        <taxon>Hexapoda</taxon>
        <taxon>Insecta</taxon>
        <taxon>Pterygota</taxon>
        <taxon>Neoptera</taxon>
        <taxon>Endopterygota</taxon>
        <taxon>Diptera</taxon>
        <taxon>Nematocera</taxon>
        <taxon>Chironomoidea</taxon>
        <taxon>Chironomidae</taxon>
        <taxon>Clunio</taxon>
    </lineage>
</organism>
<keyword evidence="8" id="KW-1185">Reference proteome</keyword>
<proteinExistence type="inferred from homology"/>
<evidence type="ECO:0000256" key="3">
    <source>
        <dbReference type="ARBA" id="ARBA00023274"/>
    </source>
</evidence>
<dbReference type="InterPro" id="IPR036789">
    <property type="entry name" value="Ribosomal_uL6-like_a/b-dom_sf"/>
</dbReference>
<evidence type="ECO:0000256" key="5">
    <source>
        <dbReference type="ARBA" id="ARBA00035349"/>
    </source>
</evidence>
<dbReference type="GO" id="GO:0022625">
    <property type="term" value="C:cytosolic large ribosomal subunit"/>
    <property type="evidence" value="ECO:0007669"/>
    <property type="project" value="TreeGrafter"/>
</dbReference>
<reference evidence="7 8" key="1">
    <citation type="submission" date="2015-04" db="EMBL/GenBank/DDBJ databases">
        <authorList>
            <person name="Syromyatnikov M.Y."/>
            <person name="Popov V.N."/>
        </authorList>
    </citation>
    <scope>NUCLEOTIDE SEQUENCE [LARGE SCALE GENOMIC DNA]</scope>
</reference>
<evidence type="ECO:0000256" key="2">
    <source>
        <dbReference type="ARBA" id="ARBA00022980"/>
    </source>
</evidence>
<dbReference type="GO" id="GO:0002181">
    <property type="term" value="P:cytoplasmic translation"/>
    <property type="evidence" value="ECO:0007669"/>
    <property type="project" value="TreeGrafter"/>
</dbReference>
<dbReference type="InterPro" id="IPR002359">
    <property type="entry name" value="Ribosomal_uL6_CS2"/>
</dbReference>
<feature type="domain" description="Large ribosomal subunit protein uL6 alpha-beta" evidence="6">
    <location>
        <begin position="106"/>
        <end position="185"/>
    </location>
</feature>
<accession>A0A1J1HFY5</accession>
<evidence type="ECO:0000256" key="4">
    <source>
        <dbReference type="ARBA" id="ARBA00035246"/>
    </source>
</evidence>
<evidence type="ECO:0000313" key="8">
    <source>
        <dbReference type="Proteomes" id="UP000183832"/>
    </source>
</evidence>
<feature type="domain" description="Large ribosomal subunit protein uL6 alpha-beta" evidence="6">
    <location>
        <begin position="21"/>
        <end position="94"/>
    </location>
</feature>
<dbReference type="OrthoDB" id="10252633at2759"/>
<dbReference type="PANTHER" id="PTHR11655:SF16">
    <property type="entry name" value="60S RIBOSOMAL PROTEIN L9"/>
    <property type="match status" value="1"/>
</dbReference>
<dbReference type="InterPro" id="IPR020040">
    <property type="entry name" value="Ribosomal_uL6_a/b-dom"/>
</dbReference>
<dbReference type="PANTHER" id="PTHR11655">
    <property type="entry name" value="60S/50S RIBOSOMAL PROTEIN L6/L9"/>
    <property type="match status" value="1"/>
</dbReference>
<gene>
    <name evidence="7" type="ORF">CLUMA_CG000055</name>
</gene>
<keyword evidence="2" id="KW-0689">Ribosomal protein</keyword>
<sequence length="199" mass="22598">MNEASIQWVMRTINTNQAVKIPKGVSAKVDARVVTIRGPRGKLTRDFRHLAMDIRMLNRKKVLVEKWFGSKKEIAAVRTVCSHIENMIKGVTKGFQYKMRAVHAHFPINCVISENNSLIEIRNFLGEKHIRRVRMQAGVTVVNSPKQKDELILEGNDIEAVSLSAALIQQSTTVKDKDIRKFLDGLYVSEKTTVVQEED</sequence>
<dbReference type="Pfam" id="PF00347">
    <property type="entry name" value="Ribosomal_L6"/>
    <property type="match status" value="2"/>
</dbReference>
<dbReference type="AlphaFoldDB" id="A0A1J1HFY5"/>
<dbReference type="SUPFAM" id="SSF56053">
    <property type="entry name" value="Ribosomal protein L6"/>
    <property type="match status" value="2"/>
</dbReference>
<dbReference type="Gene3D" id="3.90.930.12">
    <property type="entry name" value="Ribosomal protein L6, alpha-beta domain"/>
    <property type="match status" value="2"/>
</dbReference>
<dbReference type="PIRSF" id="PIRSF002162">
    <property type="entry name" value="Ribosomal_L6"/>
    <property type="match status" value="1"/>
</dbReference>
<name>A0A1J1HFY5_9DIPT</name>
<dbReference type="FunFam" id="3.90.930.12:FF:000003">
    <property type="entry name" value="60S ribosomal protein L9"/>
    <property type="match status" value="1"/>
</dbReference>